<evidence type="ECO:0000256" key="2">
    <source>
        <dbReference type="ARBA" id="ARBA00022884"/>
    </source>
</evidence>
<name>A0A9W8H4G2_9FUNG</name>
<organism evidence="6 7">
    <name type="scientific">Coemansia javaensis</name>
    <dbReference type="NCBI Taxonomy" id="2761396"/>
    <lineage>
        <taxon>Eukaryota</taxon>
        <taxon>Fungi</taxon>
        <taxon>Fungi incertae sedis</taxon>
        <taxon>Zoopagomycota</taxon>
        <taxon>Kickxellomycotina</taxon>
        <taxon>Kickxellomycetes</taxon>
        <taxon>Kickxellales</taxon>
        <taxon>Kickxellaceae</taxon>
        <taxon>Coemansia</taxon>
    </lineage>
</organism>
<dbReference type="InterPro" id="IPR012677">
    <property type="entry name" value="Nucleotide-bd_a/b_plait_sf"/>
</dbReference>
<feature type="domain" description="RRM" evidence="5">
    <location>
        <begin position="112"/>
        <end position="185"/>
    </location>
</feature>
<dbReference type="SMART" id="SM00360">
    <property type="entry name" value="RRM"/>
    <property type="match status" value="2"/>
</dbReference>
<feature type="domain" description="RRM" evidence="5">
    <location>
        <begin position="200"/>
        <end position="279"/>
    </location>
</feature>
<evidence type="ECO:0000256" key="3">
    <source>
        <dbReference type="PROSITE-ProRule" id="PRU00176"/>
    </source>
</evidence>
<dbReference type="InterPro" id="IPR000504">
    <property type="entry name" value="RRM_dom"/>
</dbReference>
<dbReference type="InterPro" id="IPR035979">
    <property type="entry name" value="RBD_domain_sf"/>
</dbReference>
<evidence type="ECO:0000259" key="5">
    <source>
        <dbReference type="PROSITE" id="PS50102"/>
    </source>
</evidence>
<evidence type="ECO:0000256" key="4">
    <source>
        <dbReference type="SAM" id="MobiDB-lite"/>
    </source>
</evidence>
<feature type="region of interest" description="Disordered" evidence="4">
    <location>
        <begin position="354"/>
        <end position="381"/>
    </location>
</feature>
<feature type="region of interest" description="Disordered" evidence="4">
    <location>
        <begin position="42"/>
        <end position="89"/>
    </location>
</feature>
<dbReference type="EMBL" id="JANBUL010000419">
    <property type="protein sequence ID" value="KAJ2775617.1"/>
    <property type="molecule type" value="Genomic_DNA"/>
</dbReference>
<dbReference type="Proteomes" id="UP001140217">
    <property type="component" value="Unassembled WGS sequence"/>
</dbReference>
<proteinExistence type="predicted"/>
<evidence type="ECO:0000313" key="6">
    <source>
        <dbReference type="EMBL" id="KAJ2775617.1"/>
    </source>
</evidence>
<feature type="compositionally biased region" description="Basic residues" evidence="4">
    <location>
        <begin position="64"/>
        <end position="80"/>
    </location>
</feature>
<feature type="non-terminal residue" evidence="6">
    <location>
        <position position="381"/>
    </location>
</feature>
<comment type="caution">
    <text evidence="6">The sequence shown here is derived from an EMBL/GenBank/DDBJ whole genome shotgun (WGS) entry which is preliminary data.</text>
</comment>
<gene>
    <name evidence="6" type="ORF">H4R18_005977</name>
</gene>
<keyword evidence="7" id="KW-1185">Reference proteome</keyword>
<dbReference type="PROSITE" id="PS50102">
    <property type="entry name" value="RRM"/>
    <property type="match status" value="2"/>
</dbReference>
<keyword evidence="1" id="KW-0677">Repeat</keyword>
<dbReference type="AlphaFoldDB" id="A0A9W8H4G2"/>
<dbReference type="OrthoDB" id="271725at2759"/>
<keyword evidence="2 3" id="KW-0694">RNA-binding</keyword>
<dbReference type="GO" id="GO:0003723">
    <property type="term" value="F:RNA binding"/>
    <property type="evidence" value="ECO:0007669"/>
    <property type="project" value="UniProtKB-UniRule"/>
</dbReference>
<dbReference type="SUPFAM" id="SSF54928">
    <property type="entry name" value="RNA-binding domain, RBD"/>
    <property type="match status" value="2"/>
</dbReference>
<feature type="compositionally biased region" description="Low complexity" evidence="4">
    <location>
        <begin position="42"/>
        <end position="52"/>
    </location>
</feature>
<dbReference type="Pfam" id="PF00076">
    <property type="entry name" value="RRM_1"/>
    <property type="match status" value="2"/>
</dbReference>
<dbReference type="Gene3D" id="3.30.70.330">
    <property type="match status" value="2"/>
</dbReference>
<accession>A0A9W8H4G2</accession>
<evidence type="ECO:0000313" key="7">
    <source>
        <dbReference type="Proteomes" id="UP001140217"/>
    </source>
</evidence>
<sequence>QGLPLPLPQQGLPLSPPAPIPMPGAFPLPAYTYYGSPSPGSPLLGPHSPASAGTAPYLVPAHDPHHHQHHQHHHQHRHGRAASPHGQVAHSPPLSPVFMYVRTDTTEELDPRNVYIRSLPEDCDDAALEALAAPYGAIESSKSIMDEATGKCKGYGFVMYQTEDQAAHAIAALNAMGLHSSLARDSLKSKLKRLQDRNSTNVYVANLPADMDEARLVELLRPHRVVSAKILRDSATGQHRSVGFARMEDRESAMAAIELLKGMVLPNAPAPLSPRIADSADQKRLKRLFGVAGPPRLPTADDVALVRSANASPAMWSPVLVYTPAGSPPPMLPLPAAVDHYPGYPPPPPAFGYASPPGGYASPPRHQFPIASADKKQSTQE</sequence>
<dbReference type="PANTHER" id="PTHR24012">
    <property type="entry name" value="RNA BINDING PROTEIN"/>
    <property type="match status" value="1"/>
</dbReference>
<reference evidence="6" key="1">
    <citation type="submission" date="2022-07" db="EMBL/GenBank/DDBJ databases">
        <title>Phylogenomic reconstructions and comparative analyses of Kickxellomycotina fungi.</title>
        <authorList>
            <person name="Reynolds N.K."/>
            <person name="Stajich J.E."/>
            <person name="Barry K."/>
            <person name="Grigoriev I.V."/>
            <person name="Crous P."/>
            <person name="Smith M.E."/>
        </authorList>
    </citation>
    <scope>NUCLEOTIDE SEQUENCE</scope>
    <source>
        <strain evidence="6">NBRC 105414</strain>
    </source>
</reference>
<protein>
    <recommendedName>
        <fullName evidence="5">RRM domain-containing protein</fullName>
    </recommendedName>
</protein>
<evidence type="ECO:0000256" key="1">
    <source>
        <dbReference type="ARBA" id="ARBA00022737"/>
    </source>
</evidence>